<evidence type="ECO:0008006" key="5">
    <source>
        <dbReference type="Google" id="ProtNLM"/>
    </source>
</evidence>
<dbReference type="PANTHER" id="PTHR12558:SF13">
    <property type="entry name" value="CELL DIVISION CYCLE PROTEIN 27 HOMOLOG"/>
    <property type="match status" value="1"/>
</dbReference>
<dbReference type="InterPro" id="IPR011990">
    <property type="entry name" value="TPR-like_helical_dom_sf"/>
</dbReference>
<dbReference type="Pfam" id="PF13432">
    <property type="entry name" value="TPR_16"/>
    <property type="match status" value="1"/>
</dbReference>
<protein>
    <recommendedName>
        <fullName evidence="5">Tetratricopeptide repeat protein</fullName>
    </recommendedName>
</protein>
<proteinExistence type="predicted"/>
<accession>A0A926S3C4</accession>
<dbReference type="InterPro" id="IPR019734">
    <property type="entry name" value="TPR_rpt"/>
</dbReference>
<dbReference type="SUPFAM" id="SSF48452">
    <property type="entry name" value="TPR-like"/>
    <property type="match status" value="1"/>
</dbReference>
<dbReference type="Proteomes" id="UP000619078">
    <property type="component" value="Unassembled WGS sequence"/>
</dbReference>
<dbReference type="SMART" id="SM00028">
    <property type="entry name" value="TPR"/>
    <property type="match status" value="3"/>
</dbReference>
<keyword evidence="4" id="KW-1185">Reference proteome</keyword>
<sequence>MRSIFYTLLFFLISVGAFAQQAPKADDALLLDYYQNQRFAEAADYLKKIYAEPVTELKPLAQLAYTANMAGRLADAEGYYQRIYNADSTNTSVLYSLGSLNLRRGNTLKAETFYKKIIERDTTNFMVYKQLAGIAKDKADIPQFINYLQRANKLNPAEADVASDLSDVYVDMKFTGNAEKVLNAAIATDPENIILLNSLLRLVYAQKKWPEAVETGLKLVKAGNNSGMVMTKLGVAYYNIKNYDCSASIFADMAAIAHNETSYYYWALAYKALKDFKMSIAKMGLAINEGVSPNVAAYYGEIADSNEKLFKYKKASLAYQKSIQFDDKNAMIYYSMASLYDVNLKDKKNAVKYYKLYLATKPPVEKQKSFIDYSKSRIAMLAR</sequence>
<dbReference type="PROSITE" id="PS50005">
    <property type="entry name" value="TPR"/>
    <property type="match status" value="1"/>
</dbReference>
<dbReference type="Pfam" id="PF13181">
    <property type="entry name" value="TPR_8"/>
    <property type="match status" value="1"/>
</dbReference>
<dbReference type="EMBL" id="JACWMX010000007">
    <property type="protein sequence ID" value="MBD1394782.1"/>
    <property type="molecule type" value="Genomic_DNA"/>
</dbReference>
<keyword evidence="2" id="KW-0732">Signal</keyword>
<feature type="repeat" description="TPR" evidence="1">
    <location>
        <begin position="91"/>
        <end position="124"/>
    </location>
</feature>
<dbReference type="AlphaFoldDB" id="A0A926S3C4"/>
<keyword evidence="1" id="KW-0802">TPR repeat</keyword>
<dbReference type="SUPFAM" id="SSF81901">
    <property type="entry name" value="HCP-like"/>
    <property type="match status" value="1"/>
</dbReference>
<organism evidence="3 4">
    <name type="scientific">Mucilaginibacter glaciei</name>
    <dbReference type="NCBI Taxonomy" id="2772109"/>
    <lineage>
        <taxon>Bacteria</taxon>
        <taxon>Pseudomonadati</taxon>
        <taxon>Bacteroidota</taxon>
        <taxon>Sphingobacteriia</taxon>
        <taxon>Sphingobacteriales</taxon>
        <taxon>Sphingobacteriaceae</taxon>
        <taxon>Mucilaginibacter</taxon>
    </lineage>
</organism>
<name>A0A926S3C4_9SPHI</name>
<comment type="caution">
    <text evidence="3">The sequence shown here is derived from an EMBL/GenBank/DDBJ whole genome shotgun (WGS) entry which is preliminary data.</text>
</comment>
<reference evidence="3" key="1">
    <citation type="submission" date="2020-09" db="EMBL/GenBank/DDBJ databases">
        <title>Novel species of Mucilaginibacter isolated from a glacier on the Tibetan Plateau.</title>
        <authorList>
            <person name="Liu Q."/>
            <person name="Xin Y.-H."/>
        </authorList>
    </citation>
    <scope>NUCLEOTIDE SEQUENCE</scope>
    <source>
        <strain evidence="3">ZB1P21</strain>
    </source>
</reference>
<evidence type="ECO:0000256" key="2">
    <source>
        <dbReference type="SAM" id="SignalP"/>
    </source>
</evidence>
<dbReference type="Gene3D" id="1.25.40.10">
    <property type="entry name" value="Tetratricopeptide repeat domain"/>
    <property type="match status" value="3"/>
</dbReference>
<dbReference type="RefSeq" id="WP_191164716.1">
    <property type="nucleotide sequence ID" value="NZ_JACWMX010000007.1"/>
</dbReference>
<dbReference type="PANTHER" id="PTHR12558">
    <property type="entry name" value="CELL DIVISION CYCLE 16,23,27"/>
    <property type="match status" value="1"/>
</dbReference>
<gene>
    <name evidence="3" type="ORF">IDJ76_16870</name>
</gene>
<feature type="chain" id="PRO_5037433980" description="Tetratricopeptide repeat protein" evidence="2">
    <location>
        <begin position="20"/>
        <end position="383"/>
    </location>
</feature>
<feature type="signal peptide" evidence="2">
    <location>
        <begin position="1"/>
        <end position="19"/>
    </location>
</feature>
<evidence type="ECO:0000313" key="4">
    <source>
        <dbReference type="Proteomes" id="UP000619078"/>
    </source>
</evidence>
<evidence type="ECO:0000256" key="1">
    <source>
        <dbReference type="PROSITE-ProRule" id="PRU00339"/>
    </source>
</evidence>
<evidence type="ECO:0000313" key="3">
    <source>
        <dbReference type="EMBL" id="MBD1394782.1"/>
    </source>
</evidence>